<feature type="compositionally biased region" description="Basic and acidic residues" evidence="1">
    <location>
        <begin position="148"/>
        <end position="169"/>
    </location>
</feature>
<evidence type="ECO:0000256" key="1">
    <source>
        <dbReference type="SAM" id="MobiDB-lite"/>
    </source>
</evidence>
<reference evidence="2 3" key="1">
    <citation type="submission" date="2019-09" db="EMBL/GenBank/DDBJ databases">
        <authorList>
            <person name="Chandra G."/>
            <person name="Truman W A."/>
        </authorList>
    </citation>
    <scope>NUCLEOTIDE SEQUENCE [LARGE SCALE GENOMIC DNA]</scope>
    <source>
        <strain evidence="2">PS662</strain>
    </source>
</reference>
<sequence length="178" mass="19662">MTAQILTQTQADFAQQLIAHVMPERIIDRFETVQIDEHQGKTAALLLHPRHRLINAVGQQYPIRQAGQGIVQRQLGEFAIGFGQGLGQLRGASLEPCIEHRRQQGNAQHRQCGDQHQTVQALAAQTIDGRATETAVRKTRGRHGGVVHADDGDAHDHCRTRPDQTDVRRVSAQAEGNP</sequence>
<gene>
    <name evidence="2" type="ORF">PS662_06109</name>
</gene>
<name>A0A5E6Y6C4_PSEFL</name>
<dbReference type="AlphaFoldDB" id="A0A5E6Y6C4"/>
<evidence type="ECO:0000313" key="3">
    <source>
        <dbReference type="Proteomes" id="UP000326953"/>
    </source>
</evidence>
<feature type="region of interest" description="Disordered" evidence="1">
    <location>
        <begin position="138"/>
        <end position="178"/>
    </location>
</feature>
<proteinExistence type="predicted"/>
<accession>A0A5E6Y6C4</accession>
<protein>
    <submittedName>
        <fullName evidence="2">Uncharacterized protein</fullName>
    </submittedName>
</protein>
<evidence type="ECO:0000313" key="2">
    <source>
        <dbReference type="EMBL" id="VVN48414.1"/>
    </source>
</evidence>
<dbReference type="EMBL" id="CABVHK010000062">
    <property type="protein sequence ID" value="VVN48414.1"/>
    <property type="molecule type" value="Genomic_DNA"/>
</dbReference>
<dbReference type="Proteomes" id="UP000326953">
    <property type="component" value="Unassembled WGS sequence"/>
</dbReference>
<organism evidence="2 3">
    <name type="scientific">Pseudomonas fluorescens</name>
    <dbReference type="NCBI Taxonomy" id="294"/>
    <lineage>
        <taxon>Bacteria</taxon>
        <taxon>Pseudomonadati</taxon>
        <taxon>Pseudomonadota</taxon>
        <taxon>Gammaproteobacteria</taxon>
        <taxon>Pseudomonadales</taxon>
        <taxon>Pseudomonadaceae</taxon>
        <taxon>Pseudomonas</taxon>
    </lineage>
</organism>